<dbReference type="HOGENOM" id="CLU_1265803_0_0_14"/>
<dbReference type="AlphaFoldDB" id="I6ZIZ7"/>
<sequence length="200" mass="22671">MVAVKLISIPLTGIVGVLGSTSPLMHIGATRSNYKTKWYERADFSQPIFKNCIYESKNPLNIYLVIEGGATVSQDSKKVSLKALEKKGKEEALRKDIWEKLKLRYSGEGNKKVQLMYPYKSGSDDRWGMAKCDAEKIEFISTSSSFRDSEYVFLKDIHLTLEGKCKESFSSADCEISIKQPNNKIQWIKGFQPKVTYTAF</sequence>
<dbReference type="STRING" id="1197325.WEN_01935"/>
<accession>I6ZIZ7</accession>
<protein>
    <submittedName>
        <fullName evidence="1">Uncharacterized protein</fullName>
    </submittedName>
</protein>
<proteinExistence type="predicted"/>
<name>I6ZIZ7_MYCWM</name>
<keyword evidence="2" id="KW-1185">Reference proteome</keyword>
<dbReference type="RefSeq" id="WP_014849890.1">
    <property type="nucleotide sequence ID" value="NC_018149.1"/>
</dbReference>
<gene>
    <name evidence="1" type="ordered locus">WEN_01935</name>
</gene>
<dbReference type="PATRIC" id="fig|1197325.3.peg.418"/>
<reference evidence="1 2" key="1">
    <citation type="journal article" date="2012" name="J. Bacteriol.">
        <title>Complete genome sequence of Mycoplasma wenyonii strain Massachusetts.</title>
        <authorList>
            <person name="Dos Santos A.P."/>
            <person name="Guimaraes A.M."/>
            <person name="do Nascimento N.C."/>
            <person name="Sanmiguel P.J."/>
            <person name="Messick J.B."/>
        </authorList>
    </citation>
    <scope>NUCLEOTIDE SEQUENCE [LARGE SCALE GENOMIC DNA]</scope>
    <source>
        <strain evidence="1 2">Massachusetts</strain>
    </source>
</reference>
<dbReference type="KEGG" id="mwe:WEN_01935"/>
<organism evidence="1 2">
    <name type="scientific">Mycoplasma wenyonii (strain Massachusetts)</name>
    <name type="common">Eperythrozoon wenyonii</name>
    <dbReference type="NCBI Taxonomy" id="1197325"/>
    <lineage>
        <taxon>Bacteria</taxon>
        <taxon>Bacillati</taxon>
        <taxon>Mycoplasmatota</taxon>
        <taxon>Mollicutes</taxon>
        <taxon>Mycoplasmataceae</taxon>
        <taxon>Mycoplasma</taxon>
    </lineage>
</organism>
<evidence type="ECO:0000313" key="2">
    <source>
        <dbReference type="Proteomes" id="UP000009005"/>
    </source>
</evidence>
<dbReference type="EMBL" id="CP003703">
    <property type="protein sequence ID" value="AFN65180.1"/>
    <property type="molecule type" value="Genomic_DNA"/>
</dbReference>
<dbReference type="OrthoDB" id="403126at2"/>
<dbReference type="Proteomes" id="UP000009005">
    <property type="component" value="Chromosome"/>
</dbReference>
<evidence type="ECO:0000313" key="1">
    <source>
        <dbReference type="EMBL" id="AFN65180.1"/>
    </source>
</evidence>